<organism evidence="4 5">
    <name type="scientific">Actinokineospora soli</name>
    <dbReference type="NCBI Taxonomy" id="1048753"/>
    <lineage>
        <taxon>Bacteria</taxon>
        <taxon>Bacillati</taxon>
        <taxon>Actinomycetota</taxon>
        <taxon>Actinomycetes</taxon>
        <taxon>Pseudonocardiales</taxon>
        <taxon>Pseudonocardiaceae</taxon>
        <taxon>Actinokineospora</taxon>
    </lineage>
</organism>
<keyword evidence="3" id="KW-0479">Metal-binding</keyword>
<dbReference type="EMBL" id="JBHTEY010000004">
    <property type="protein sequence ID" value="MFC7615623.1"/>
    <property type="molecule type" value="Genomic_DNA"/>
</dbReference>
<evidence type="ECO:0000313" key="4">
    <source>
        <dbReference type="EMBL" id="MFC7615623.1"/>
    </source>
</evidence>
<dbReference type="InterPro" id="IPR017972">
    <property type="entry name" value="Cyt_P450_CS"/>
</dbReference>
<evidence type="ECO:0000256" key="1">
    <source>
        <dbReference type="ARBA" id="ARBA00001971"/>
    </source>
</evidence>
<dbReference type="SUPFAM" id="SSF48264">
    <property type="entry name" value="Cytochrome P450"/>
    <property type="match status" value="1"/>
</dbReference>
<dbReference type="InterPro" id="IPR050121">
    <property type="entry name" value="Cytochrome_P450_monoxygenase"/>
</dbReference>
<evidence type="ECO:0000256" key="3">
    <source>
        <dbReference type="RuleBase" id="RU000461"/>
    </source>
</evidence>
<dbReference type="Proteomes" id="UP001596512">
    <property type="component" value="Unassembled WGS sequence"/>
</dbReference>
<comment type="caution">
    <text evidence="4">The sequence shown here is derived from an EMBL/GenBank/DDBJ whole genome shotgun (WGS) entry which is preliminary data.</text>
</comment>
<name>A0ABW2TQV1_9PSEU</name>
<protein>
    <submittedName>
        <fullName evidence="4">Cytochrome P450</fullName>
    </submittedName>
</protein>
<dbReference type="PRINTS" id="PR00385">
    <property type="entry name" value="P450"/>
</dbReference>
<comment type="cofactor">
    <cofactor evidence="1">
        <name>heme</name>
        <dbReference type="ChEBI" id="CHEBI:30413"/>
    </cofactor>
</comment>
<evidence type="ECO:0000313" key="5">
    <source>
        <dbReference type="Proteomes" id="UP001596512"/>
    </source>
</evidence>
<dbReference type="InterPro" id="IPR001128">
    <property type="entry name" value="Cyt_P450"/>
</dbReference>
<dbReference type="PANTHER" id="PTHR24305">
    <property type="entry name" value="CYTOCHROME P450"/>
    <property type="match status" value="1"/>
</dbReference>
<dbReference type="InterPro" id="IPR002401">
    <property type="entry name" value="Cyt_P450_E_grp-I"/>
</dbReference>
<gene>
    <name evidence="4" type="ORF">ACFQV2_21090</name>
</gene>
<evidence type="ECO:0000256" key="2">
    <source>
        <dbReference type="ARBA" id="ARBA00010617"/>
    </source>
</evidence>
<dbReference type="PROSITE" id="PS00086">
    <property type="entry name" value="CYTOCHROME_P450"/>
    <property type="match status" value="1"/>
</dbReference>
<dbReference type="InterPro" id="IPR036396">
    <property type="entry name" value="Cyt_P450_sf"/>
</dbReference>
<keyword evidence="3" id="KW-0560">Oxidoreductase</keyword>
<accession>A0ABW2TQV1</accession>
<comment type="similarity">
    <text evidence="2 3">Belongs to the cytochrome P450 family.</text>
</comment>
<proteinExistence type="inferred from homology"/>
<keyword evidence="3" id="KW-0408">Iron</keyword>
<dbReference type="PANTHER" id="PTHR24305:SF166">
    <property type="entry name" value="CYTOCHROME P450 12A4, MITOCHONDRIAL-RELATED"/>
    <property type="match status" value="1"/>
</dbReference>
<dbReference type="Gene3D" id="1.10.630.10">
    <property type="entry name" value="Cytochrome P450"/>
    <property type="match status" value="1"/>
</dbReference>
<keyword evidence="3" id="KW-0349">Heme</keyword>
<keyword evidence="3" id="KW-0503">Monooxygenase</keyword>
<dbReference type="CDD" id="cd11053">
    <property type="entry name" value="CYP110-like"/>
    <property type="match status" value="1"/>
</dbReference>
<dbReference type="PRINTS" id="PR00463">
    <property type="entry name" value="EP450I"/>
</dbReference>
<dbReference type="Pfam" id="PF00067">
    <property type="entry name" value="p450"/>
    <property type="match status" value="1"/>
</dbReference>
<sequence>MARAVDEAMPPGPRLPKAVQTVLFLRRAQNDAVSRWHARYGDTYTLRLVGGRVVVVLVGADAIREVFTGGAEVFHAPQDNPVAPILGSRSVFLLNEEEHVQARKMLMPAFNGAALRGYADMMATIARAEVRRWPVGEPFAAQGLMNRFTLEVILRVVFGFAEGPRLDAMRGLIDRLMEAGPMTLAGWDHWLLKRLPPWSGMRAVLRRIDGCLYPEIAERRAQAVADRTDVLSRMLAADPDATDVDLRDNLLTLLLAGHETTATSLAWLLHDLAHNPDVLDRTRAAVDADDSRYLQAVIKEGLRLRTLVAPVARELSRPTTVGGYRLPAGVLVAPYTTLVHQSPADYPDPQRFRPDRFLDGSVDGGRWLPFGGGLRRCIGAGFSLQESEVMLRTILTAYDLSPGGAPERPRARNVTAAPSAGGRITVLRGAETYSRVLLRSAE</sequence>
<reference evidence="5" key="1">
    <citation type="journal article" date="2019" name="Int. J. Syst. Evol. Microbiol.">
        <title>The Global Catalogue of Microorganisms (GCM) 10K type strain sequencing project: providing services to taxonomists for standard genome sequencing and annotation.</title>
        <authorList>
            <consortium name="The Broad Institute Genomics Platform"/>
            <consortium name="The Broad Institute Genome Sequencing Center for Infectious Disease"/>
            <person name="Wu L."/>
            <person name="Ma J."/>
        </authorList>
    </citation>
    <scope>NUCLEOTIDE SEQUENCE [LARGE SCALE GENOMIC DNA]</scope>
    <source>
        <strain evidence="5">JCM 17695</strain>
    </source>
</reference>
<keyword evidence="5" id="KW-1185">Reference proteome</keyword>